<keyword evidence="4 8" id="KW-1278">Translocase</keyword>
<sequence>MKTDYKTIVSDGLWSNNGVLSMLLGLCPAMAMTTSATNGFGMGLATAVVMAASSLLVALFRQRITQEIRIPVFILIVASMVTLVDLAMNAWMHELYKVLGLFIPLIVSNCLPLARLEAFAAKQPPLAALVDGLFMGIGFTLALTSVGAVREILGSGTLFADASLLLGPAFKAIEMRILPADMGVLMMILPPGGFLITGLMVVVKRLFDLRAGREIQMGGAHSAPA</sequence>
<comment type="subunit">
    <text evidence="8">The complex is composed of six subunits: RnfA, RnfB, RnfC, RnfD, RnfE and RnfG.</text>
</comment>
<organism evidence="9 10">
    <name type="scientific">Rhodocyclus tenuis</name>
    <name type="common">Rhodospirillum tenue</name>
    <dbReference type="NCBI Taxonomy" id="1066"/>
    <lineage>
        <taxon>Bacteria</taxon>
        <taxon>Pseudomonadati</taxon>
        <taxon>Pseudomonadota</taxon>
        <taxon>Betaproteobacteria</taxon>
        <taxon>Rhodocyclales</taxon>
        <taxon>Rhodocyclaceae</taxon>
        <taxon>Rhodocyclus</taxon>
    </lineage>
</organism>
<dbReference type="OrthoDB" id="9782945at2"/>
<feature type="transmembrane region" description="Helical" evidence="8">
    <location>
        <begin position="39"/>
        <end position="60"/>
    </location>
</feature>
<keyword evidence="7 8" id="KW-0472">Membrane</keyword>
<feature type="transmembrane region" description="Helical" evidence="8">
    <location>
        <begin position="98"/>
        <end position="114"/>
    </location>
</feature>
<reference evidence="9 10" key="1">
    <citation type="submission" date="2019-10" db="EMBL/GenBank/DDBJ databases">
        <title>Whole-genome sequence of the purple nonsulfur photosynthetic bacterium Rhodocyclus tenuis.</title>
        <authorList>
            <person name="Kyndt J.A."/>
            <person name="Meyer T.E."/>
        </authorList>
    </citation>
    <scope>NUCLEOTIDE SEQUENCE [LARGE SCALE GENOMIC DNA]</scope>
    <source>
        <strain evidence="9 10">DSM 110</strain>
    </source>
</reference>
<dbReference type="PANTHER" id="PTHR30586">
    <property type="entry name" value="ELECTRON TRANSPORT COMPLEX PROTEIN RNFE"/>
    <property type="match status" value="1"/>
</dbReference>
<dbReference type="InterPro" id="IPR010968">
    <property type="entry name" value="RnfE"/>
</dbReference>
<keyword evidence="3 8" id="KW-0812">Transmembrane</keyword>
<keyword evidence="6 8" id="KW-1133">Transmembrane helix</keyword>
<keyword evidence="8" id="KW-1003">Cell membrane</keyword>
<feature type="transmembrane region" description="Helical" evidence="8">
    <location>
        <begin position="126"/>
        <end position="146"/>
    </location>
</feature>
<keyword evidence="5 8" id="KW-0249">Electron transport</keyword>
<dbReference type="NCBIfam" id="TIGR01948">
    <property type="entry name" value="rnfE"/>
    <property type="match status" value="1"/>
</dbReference>
<dbReference type="Pfam" id="PF02508">
    <property type="entry name" value="Rnf-Nqr"/>
    <property type="match status" value="1"/>
</dbReference>
<evidence type="ECO:0000256" key="1">
    <source>
        <dbReference type="ARBA" id="ARBA00004127"/>
    </source>
</evidence>
<dbReference type="HAMAP" id="MF_00478">
    <property type="entry name" value="RsxE_RnfE"/>
    <property type="match status" value="1"/>
</dbReference>
<dbReference type="AlphaFoldDB" id="A0A6L5JZT6"/>
<keyword evidence="8" id="KW-0997">Cell inner membrane</keyword>
<dbReference type="NCBIfam" id="NF009070">
    <property type="entry name" value="PRK12405.1"/>
    <property type="match status" value="1"/>
</dbReference>
<accession>A0A6L5JZT6</accession>
<keyword evidence="2 8" id="KW-0813">Transport</keyword>
<dbReference type="EC" id="7.-.-.-" evidence="8"/>
<feature type="transmembrane region" description="Helical" evidence="8">
    <location>
        <begin position="12"/>
        <end position="33"/>
    </location>
</feature>
<gene>
    <name evidence="8" type="primary">rnfE</name>
    <name evidence="9" type="ORF">GHK24_10300</name>
</gene>
<evidence type="ECO:0000256" key="6">
    <source>
        <dbReference type="ARBA" id="ARBA00022989"/>
    </source>
</evidence>
<comment type="function">
    <text evidence="8">Part of a membrane-bound complex that couples electron transfer with translocation of ions across the membrane.</text>
</comment>
<dbReference type="InterPro" id="IPR003667">
    <property type="entry name" value="NqrDE/RnfAE"/>
</dbReference>
<feature type="transmembrane region" description="Helical" evidence="8">
    <location>
        <begin position="182"/>
        <end position="203"/>
    </location>
</feature>
<evidence type="ECO:0000256" key="8">
    <source>
        <dbReference type="HAMAP-Rule" id="MF_00478"/>
    </source>
</evidence>
<evidence type="ECO:0000256" key="4">
    <source>
        <dbReference type="ARBA" id="ARBA00022967"/>
    </source>
</evidence>
<evidence type="ECO:0000313" key="10">
    <source>
        <dbReference type="Proteomes" id="UP000480275"/>
    </source>
</evidence>
<proteinExistence type="inferred from homology"/>
<name>A0A6L5JZT6_RHOTE</name>
<dbReference type="PANTHER" id="PTHR30586:SF0">
    <property type="entry name" value="ION-TRANSLOCATING OXIDOREDUCTASE COMPLEX SUBUNIT E"/>
    <property type="match status" value="1"/>
</dbReference>
<comment type="caution">
    <text evidence="9">The sequence shown here is derived from an EMBL/GenBank/DDBJ whole genome shotgun (WGS) entry which is preliminary data.</text>
</comment>
<comment type="similarity">
    <text evidence="8">Belongs to the NqrDE/RnfAE family.</text>
</comment>
<protein>
    <recommendedName>
        <fullName evidence="8">Ion-translocating oxidoreductase complex subunit E</fullName>
        <ecNumber evidence="8">7.-.-.-</ecNumber>
    </recommendedName>
    <alternativeName>
        <fullName evidence="8">Rnf electron transport complex subunit E</fullName>
    </alternativeName>
</protein>
<dbReference type="Proteomes" id="UP000480275">
    <property type="component" value="Unassembled WGS sequence"/>
</dbReference>
<dbReference type="GO" id="GO:0022900">
    <property type="term" value="P:electron transport chain"/>
    <property type="evidence" value="ECO:0007669"/>
    <property type="project" value="UniProtKB-UniRule"/>
</dbReference>
<evidence type="ECO:0000256" key="5">
    <source>
        <dbReference type="ARBA" id="ARBA00022982"/>
    </source>
</evidence>
<dbReference type="PIRSF" id="PIRSF006102">
    <property type="entry name" value="NQR_DE"/>
    <property type="match status" value="1"/>
</dbReference>
<evidence type="ECO:0000256" key="3">
    <source>
        <dbReference type="ARBA" id="ARBA00022692"/>
    </source>
</evidence>
<feature type="transmembrane region" description="Helical" evidence="8">
    <location>
        <begin position="72"/>
        <end position="92"/>
    </location>
</feature>
<dbReference type="GO" id="GO:0005886">
    <property type="term" value="C:plasma membrane"/>
    <property type="evidence" value="ECO:0007669"/>
    <property type="project" value="UniProtKB-SubCell"/>
</dbReference>
<evidence type="ECO:0000313" key="9">
    <source>
        <dbReference type="EMBL" id="MQY52164.1"/>
    </source>
</evidence>
<dbReference type="EMBL" id="WIXJ01000007">
    <property type="protein sequence ID" value="MQY52164.1"/>
    <property type="molecule type" value="Genomic_DNA"/>
</dbReference>
<evidence type="ECO:0000256" key="7">
    <source>
        <dbReference type="ARBA" id="ARBA00023136"/>
    </source>
</evidence>
<evidence type="ECO:0000256" key="2">
    <source>
        <dbReference type="ARBA" id="ARBA00022448"/>
    </source>
</evidence>
<dbReference type="GO" id="GO:0012505">
    <property type="term" value="C:endomembrane system"/>
    <property type="evidence" value="ECO:0007669"/>
    <property type="project" value="UniProtKB-SubCell"/>
</dbReference>
<comment type="subcellular location">
    <subcellularLocation>
        <location evidence="8">Cell inner membrane</location>
        <topology evidence="8">Multi-pass membrane protein</topology>
    </subcellularLocation>
    <subcellularLocation>
        <location evidence="1">Endomembrane system</location>
        <topology evidence="1">Multi-pass membrane protein</topology>
    </subcellularLocation>
</comment>